<sequence length="95" mass="10536">MASAYHYEPKGELSPSFIAMDRGVPKSSANTTVGDSSYDDDDNLNVPDGNFFFNNDMHLDDDQTSNYKIVSDTVNDIADAIVDDNADDIKRHPDF</sequence>
<keyword evidence="3" id="KW-1185">Reference proteome</keyword>
<accession>A0AAV7MTD0</accession>
<name>A0AAV7MTD0_PLEWA</name>
<comment type="caution">
    <text evidence="2">The sequence shown here is derived from an EMBL/GenBank/DDBJ whole genome shotgun (WGS) entry which is preliminary data.</text>
</comment>
<evidence type="ECO:0000313" key="3">
    <source>
        <dbReference type="Proteomes" id="UP001066276"/>
    </source>
</evidence>
<dbReference type="EMBL" id="JANPWB010000013">
    <property type="protein sequence ID" value="KAJ1107010.1"/>
    <property type="molecule type" value="Genomic_DNA"/>
</dbReference>
<feature type="region of interest" description="Disordered" evidence="1">
    <location>
        <begin position="16"/>
        <end position="41"/>
    </location>
</feature>
<reference evidence="2" key="1">
    <citation type="journal article" date="2022" name="bioRxiv">
        <title>Sequencing and chromosome-scale assembly of the giantPleurodeles waltlgenome.</title>
        <authorList>
            <person name="Brown T."/>
            <person name="Elewa A."/>
            <person name="Iarovenko S."/>
            <person name="Subramanian E."/>
            <person name="Araus A.J."/>
            <person name="Petzold A."/>
            <person name="Susuki M."/>
            <person name="Suzuki K.-i.T."/>
            <person name="Hayashi T."/>
            <person name="Toyoda A."/>
            <person name="Oliveira C."/>
            <person name="Osipova E."/>
            <person name="Leigh N.D."/>
            <person name="Simon A."/>
            <person name="Yun M.H."/>
        </authorList>
    </citation>
    <scope>NUCLEOTIDE SEQUENCE</scope>
    <source>
        <strain evidence="2">20211129_DDA</strain>
        <tissue evidence="2">Liver</tissue>
    </source>
</reference>
<dbReference type="AlphaFoldDB" id="A0AAV7MTD0"/>
<organism evidence="2 3">
    <name type="scientific">Pleurodeles waltl</name>
    <name type="common">Iberian ribbed newt</name>
    <dbReference type="NCBI Taxonomy" id="8319"/>
    <lineage>
        <taxon>Eukaryota</taxon>
        <taxon>Metazoa</taxon>
        <taxon>Chordata</taxon>
        <taxon>Craniata</taxon>
        <taxon>Vertebrata</taxon>
        <taxon>Euteleostomi</taxon>
        <taxon>Amphibia</taxon>
        <taxon>Batrachia</taxon>
        <taxon>Caudata</taxon>
        <taxon>Salamandroidea</taxon>
        <taxon>Salamandridae</taxon>
        <taxon>Pleurodelinae</taxon>
        <taxon>Pleurodeles</taxon>
    </lineage>
</organism>
<dbReference type="Proteomes" id="UP001066276">
    <property type="component" value="Chromosome 9"/>
</dbReference>
<proteinExistence type="predicted"/>
<gene>
    <name evidence="2" type="ORF">NDU88_004407</name>
</gene>
<evidence type="ECO:0000313" key="2">
    <source>
        <dbReference type="EMBL" id="KAJ1107010.1"/>
    </source>
</evidence>
<evidence type="ECO:0000256" key="1">
    <source>
        <dbReference type="SAM" id="MobiDB-lite"/>
    </source>
</evidence>
<protein>
    <submittedName>
        <fullName evidence="2">Uncharacterized protein</fullName>
    </submittedName>
</protein>